<evidence type="ECO:0000313" key="4">
    <source>
        <dbReference type="Proteomes" id="UP000518887"/>
    </source>
</evidence>
<evidence type="ECO:0000259" key="2">
    <source>
        <dbReference type="Pfam" id="PF00263"/>
    </source>
</evidence>
<comment type="caution">
    <text evidence="3">The sequence shown here is derived from an EMBL/GenBank/DDBJ whole genome shotgun (WGS) entry which is preliminary data.</text>
</comment>
<gene>
    <name evidence="3" type="ORF">HNP76_000986</name>
</gene>
<keyword evidence="4" id="KW-1185">Reference proteome</keyword>
<dbReference type="AlphaFoldDB" id="A0A7W8G8F1"/>
<feature type="domain" description="Type II/III secretion system secretin-like" evidence="2">
    <location>
        <begin position="471"/>
        <end position="630"/>
    </location>
</feature>
<dbReference type="PANTHER" id="PTHR30332:SF17">
    <property type="entry name" value="TYPE IV PILIATION SYSTEM PROTEIN DR_0774-RELATED"/>
    <property type="match status" value="1"/>
</dbReference>
<dbReference type="Pfam" id="PF00263">
    <property type="entry name" value="Secretin"/>
    <property type="match status" value="1"/>
</dbReference>
<dbReference type="InterPro" id="IPR050810">
    <property type="entry name" value="Bact_Secretion_Sys_Channel"/>
</dbReference>
<organism evidence="3 4">
    <name type="scientific">Treponema ruminis</name>
    <dbReference type="NCBI Taxonomy" id="744515"/>
    <lineage>
        <taxon>Bacteria</taxon>
        <taxon>Pseudomonadati</taxon>
        <taxon>Spirochaetota</taxon>
        <taxon>Spirochaetia</taxon>
        <taxon>Spirochaetales</taxon>
        <taxon>Treponemataceae</taxon>
        <taxon>Treponema</taxon>
    </lineage>
</organism>
<evidence type="ECO:0000313" key="3">
    <source>
        <dbReference type="EMBL" id="MBB5225629.1"/>
    </source>
</evidence>
<reference evidence="3 4" key="1">
    <citation type="submission" date="2020-08" db="EMBL/GenBank/DDBJ databases">
        <title>Genomic Encyclopedia of Type Strains, Phase IV (KMG-IV): sequencing the most valuable type-strain genomes for metagenomic binning, comparative biology and taxonomic classification.</title>
        <authorList>
            <person name="Goeker M."/>
        </authorList>
    </citation>
    <scope>NUCLEOTIDE SEQUENCE [LARGE SCALE GENOMIC DNA]</scope>
    <source>
        <strain evidence="3 4">DSM 103462</strain>
    </source>
</reference>
<dbReference type="PANTHER" id="PTHR30332">
    <property type="entry name" value="PROBABLE GENERAL SECRETION PATHWAY PROTEIN D"/>
    <property type="match status" value="1"/>
</dbReference>
<dbReference type="InterPro" id="IPR004846">
    <property type="entry name" value="T2SS/T3SS_dom"/>
</dbReference>
<dbReference type="RefSeq" id="WP_184658104.1">
    <property type="nucleotide sequence ID" value="NZ_CP031518.1"/>
</dbReference>
<sequence>MFLLRQKILSLFLGIILLLGKSLAFADEAYEFVNRDIHEILYALSLYTGLSISADDTVSGKADFRCTGENFDESFEAFLLQSRLYVEKSDSRWTVSRVRIQKNNELYSLDAFDVSPMQLFEKVAIATGFCVTYDSLPAVKVSLHTGFCKSEEILKRITGLCMGFSLEKEQEKSFHVARNNSSQNQNSMGGKASFVLSEGKWFVDVQNSALSAAAEKFFSQAGKEFCFSLSNEQKIMRACFKSENFDQALGLLCIQAGAEYMIQDGVYFLKASKNKNLFAQAGKVWRKCGLKFLKGSECLSLLAKRFPELECILLGDGQNFLFLSDDEKAQSVLDFVAGVDSKNKARVVNLKYIRTEDFMAHLPPFLEKSSISDTGHGDSFFFVGSDAAYQSLLEELAVLDKPVSRVRYDLLIMQYQSTKGSEWNPKFKAGRARVGDKNEGAIQLGSVLNMNLDVVSAFGLHFAGELQSAISESRAKVFADTTLNGVSGKPINFQNTNTYRYRDNNLDPETGEPIYSGITKEIISGLKLEVIGIVSGDGMITSKITASVSRQGTDLSTTTGNPPPTSEKVITTEVRAKSGEPVVLSGLVQEEENQNISRIPFFSKIPLIGRLFKVDEDSNEKTELVIYLLPSTESFDADKKAEKKRKDFKKQLLDISGCVAEAKK</sequence>
<comment type="similarity">
    <text evidence="1">Belongs to the bacterial secretin family.</text>
</comment>
<evidence type="ECO:0000256" key="1">
    <source>
        <dbReference type="RuleBase" id="RU004003"/>
    </source>
</evidence>
<accession>A0A7W8G8F1</accession>
<name>A0A7W8G8F1_9SPIR</name>
<proteinExistence type="inferred from homology"/>
<dbReference type="Proteomes" id="UP000518887">
    <property type="component" value="Unassembled WGS sequence"/>
</dbReference>
<dbReference type="EMBL" id="JACHFQ010000003">
    <property type="protein sequence ID" value="MBB5225629.1"/>
    <property type="molecule type" value="Genomic_DNA"/>
</dbReference>
<protein>
    <submittedName>
        <fullName evidence="3">Type II secretory pathway component GspD/PulD (Secretin)</fullName>
    </submittedName>
</protein>
<dbReference type="GO" id="GO:0009306">
    <property type="term" value="P:protein secretion"/>
    <property type="evidence" value="ECO:0007669"/>
    <property type="project" value="InterPro"/>
</dbReference>
<dbReference type="GO" id="GO:0015627">
    <property type="term" value="C:type II protein secretion system complex"/>
    <property type="evidence" value="ECO:0007669"/>
    <property type="project" value="TreeGrafter"/>
</dbReference>